<gene>
    <name evidence="1" type="ORF">Rsub_02943</name>
</gene>
<comment type="caution">
    <text evidence="1">The sequence shown here is derived from an EMBL/GenBank/DDBJ whole genome shotgun (WGS) entry which is preliminary data.</text>
</comment>
<proteinExistence type="predicted"/>
<dbReference type="EMBL" id="BDRX01000012">
    <property type="protein sequence ID" value="GBF89773.1"/>
    <property type="molecule type" value="Genomic_DNA"/>
</dbReference>
<accession>A0A2V0NW40</accession>
<dbReference type="Proteomes" id="UP000247498">
    <property type="component" value="Unassembled WGS sequence"/>
</dbReference>
<sequence length="103" mass="10343">MGLDESWKQFAGKAGVEGIVEGAEARAAMLAALAAATAAAPCLAAIDASMLWYASGTPKPNDFAQVVQEFLASLAPGLPPHTAIASKITQEISEIVAGASATS</sequence>
<evidence type="ECO:0000313" key="1">
    <source>
        <dbReference type="EMBL" id="GBF89773.1"/>
    </source>
</evidence>
<dbReference type="PROSITE" id="PS00153">
    <property type="entry name" value="ATPASE_GAMMA"/>
    <property type="match status" value="1"/>
</dbReference>
<evidence type="ECO:0000313" key="2">
    <source>
        <dbReference type="Proteomes" id="UP000247498"/>
    </source>
</evidence>
<dbReference type="InParanoid" id="A0A2V0NW40"/>
<dbReference type="InterPro" id="IPR023632">
    <property type="entry name" value="ATP_synth_F1_gsu_CS"/>
</dbReference>
<keyword evidence="2" id="KW-1185">Reference proteome</keyword>
<organism evidence="1 2">
    <name type="scientific">Raphidocelis subcapitata</name>
    <dbReference type="NCBI Taxonomy" id="307507"/>
    <lineage>
        <taxon>Eukaryota</taxon>
        <taxon>Viridiplantae</taxon>
        <taxon>Chlorophyta</taxon>
        <taxon>core chlorophytes</taxon>
        <taxon>Chlorophyceae</taxon>
        <taxon>CS clade</taxon>
        <taxon>Sphaeropleales</taxon>
        <taxon>Selenastraceae</taxon>
        <taxon>Raphidocelis</taxon>
    </lineage>
</organism>
<dbReference type="AlphaFoldDB" id="A0A2V0NW40"/>
<reference evidence="1 2" key="1">
    <citation type="journal article" date="2018" name="Sci. Rep.">
        <title>Raphidocelis subcapitata (=Pseudokirchneriella subcapitata) provides an insight into genome evolution and environmental adaptations in the Sphaeropleales.</title>
        <authorList>
            <person name="Suzuki S."/>
            <person name="Yamaguchi H."/>
            <person name="Nakajima N."/>
            <person name="Kawachi M."/>
        </authorList>
    </citation>
    <scope>NUCLEOTIDE SEQUENCE [LARGE SCALE GENOMIC DNA]</scope>
    <source>
        <strain evidence="1 2">NIES-35</strain>
    </source>
</reference>
<name>A0A2V0NW40_9CHLO</name>
<protein>
    <submittedName>
        <fullName evidence="1">Uncharacterized protein</fullName>
    </submittedName>
</protein>